<accession>A0A369MKA6</accession>
<dbReference type="InterPro" id="IPR035926">
    <property type="entry name" value="NusB-like_sf"/>
</dbReference>
<dbReference type="InterPro" id="IPR049560">
    <property type="entry name" value="MeTrfase_RsmB-F_NOP2_cat"/>
</dbReference>
<keyword evidence="1 5" id="KW-0489">Methyltransferase</keyword>
<proteinExistence type="inferred from homology"/>
<dbReference type="Gene3D" id="3.40.50.150">
    <property type="entry name" value="Vaccinia Virus protein VP39"/>
    <property type="match status" value="1"/>
</dbReference>
<organism evidence="8 9">
    <name type="scientific">Eggerthella lenta</name>
    <name type="common">Eubacterium lentum</name>
    <dbReference type="NCBI Taxonomy" id="84112"/>
    <lineage>
        <taxon>Bacteria</taxon>
        <taxon>Bacillati</taxon>
        <taxon>Actinomycetota</taxon>
        <taxon>Coriobacteriia</taxon>
        <taxon>Eggerthellales</taxon>
        <taxon>Eggerthellaceae</taxon>
        <taxon>Eggerthella</taxon>
    </lineage>
</organism>
<dbReference type="Gene3D" id="1.10.940.10">
    <property type="entry name" value="NusB-like"/>
    <property type="match status" value="1"/>
</dbReference>
<evidence type="ECO:0000256" key="2">
    <source>
        <dbReference type="ARBA" id="ARBA00022679"/>
    </source>
</evidence>
<dbReference type="GO" id="GO:0001510">
    <property type="term" value="P:RNA methylation"/>
    <property type="evidence" value="ECO:0007669"/>
    <property type="project" value="InterPro"/>
</dbReference>
<feature type="binding site" evidence="5">
    <location>
        <position position="319"/>
    </location>
    <ligand>
        <name>S-adenosyl-L-methionine</name>
        <dbReference type="ChEBI" id="CHEBI:59789"/>
    </ligand>
</feature>
<dbReference type="InterPro" id="IPR029063">
    <property type="entry name" value="SAM-dependent_MTases_sf"/>
</dbReference>
<dbReference type="InterPro" id="IPR001678">
    <property type="entry name" value="MeTrfase_RsmB-F_NOP2_dom"/>
</dbReference>
<dbReference type="PROSITE" id="PS51686">
    <property type="entry name" value="SAM_MT_RSMB_NOP"/>
    <property type="match status" value="1"/>
</dbReference>
<comment type="caution">
    <text evidence="8">The sequence shown here is derived from an EMBL/GenBank/DDBJ whole genome shotgun (WGS) entry which is preliminary data.</text>
</comment>
<evidence type="ECO:0000313" key="8">
    <source>
        <dbReference type="EMBL" id="RDB72821.1"/>
    </source>
</evidence>
<dbReference type="Pfam" id="PF01029">
    <property type="entry name" value="NusB"/>
    <property type="match status" value="1"/>
</dbReference>
<keyword evidence="4 5" id="KW-0694">RNA-binding</keyword>
<evidence type="ECO:0000256" key="5">
    <source>
        <dbReference type="PROSITE-ProRule" id="PRU01023"/>
    </source>
</evidence>
<dbReference type="PRINTS" id="PR02008">
    <property type="entry name" value="RCMTFAMILY"/>
</dbReference>
<comment type="caution">
    <text evidence="5">Lacks conserved residue(s) required for the propagation of feature annotation.</text>
</comment>
<dbReference type="PANTHER" id="PTHR22807:SF53">
    <property type="entry name" value="RIBOSOMAL RNA SMALL SUBUNIT METHYLTRANSFERASE B-RELATED"/>
    <property type="match status" value="1"/>
</dbReference>
<gene>
    <name evidence="8" type="ORF">C1875_02125</name>
</gene>
<dbReference type="RefSeq" id="WP_114532673.1">
    <property type="nucleotide sequence ID" value="NZ_JADNER010000001.1"/>
</dbReference>
<feature type="domain" description="SAM-dependent MTase RsmB/NOP-type" evidence="7">
    <location>
        <begin position="193"/>
        <end position="472"/>
    </location>
</feature>
<dbReference type="EMBL" id="PPTU01000002">
    <property type="protein sequence ID" value="RDB72821.1"/>
    <property type="molecule type" value="Genomic_DNA"/>
</dbReference>
<evidence type="ECO:0000256" key="4">
    <source>
        <dbReference type="ARBA" id="ARBA00022884"/>
    </source>
</evidence>
<feature type="binding site" evidence="5">
    <location>
        <position position="365"/>
    </location>
    <ligand>
        <name>S-adenosyl-L-methionine</name>
        <dbReference type="ChEBI" id="CHEBI:59789"/>
    </ligand>
</feature>
<comment type="similarity">
    <text evidence="5">Belongs to the class I-like SAM-binding methyltransferase superfamily. RsmB/NOP family.</text>
</comment>
<evidence type="ECO:0000259" key="7">
    <source>
        <dbReference type="PROSITE" id="PS51686"/>
    </source>
</evidence>
<dbReference type="InterPro" id="IPR006027">
    <property type="entry name" value="NusB_RsmB_TIM44"/>
</dbReference>
<evidence type="ECO:0000256" key="6">
    <source>
        <dbReference type="SAM" id="MobiDB-lite"/>
    </source>
</evidence>
<protein>
    <submittedName>
        <fullName evidence="8">Antitermination protein NusB</fullName>
    </submittedName>
</protein>
<feature type="region of interest" description="Disordered" evidence="6">
    <location>
        <begin position="1"/>
        <end position="30"/>
    </location>
</feature>
<dbReference type="PANTHER" id="PTHR22807">
    <property type="entry name" value="NOP2 YEAST -RELATED NOL1/NOP2/FMU SUN DOMAIN-CONTAINING"/>
    <property type="match status" value="1"/>
</dbReference>
<feature type="active site" description="Nucleophile" evidence="5">
    <location>
        <position position="418"/>
    </location>
</feature>
<dbReference type="AlphaFoldDB" id="A0A369MKA6"/>
<dbReference type="GO" id="GO:0006355">
    <property type="term" value="P:regulation of DNA-templated transcription"/>
    <property type="evidence" value="ECO:0007669"/>
    <property type="project" value="InterPro"/>
</dbReference>
<feature type="binding site" evidence="5">
    <location>
        <position position="346"/>
    </location>
    <ligand>
        <name>S-adenosyl-L-methionine</name>
        <dbReference type="ChEBI" id="CHEBI:59789"/>
    </ligand>
</feature>
<dbReference type="InterPro" id="IPR023267">
    <property type="entry name" value="RCMT"/>
</dbReference>
<dbReference type="Pfam" id="PF01189">
    <property type="entry name" value="Methyltr_RsmB-F"/>
    <property type="match status" value="1"/>
</dbReference>
<evidence type="ECO:0000256" key="3">
    <source>
        <dbReference type="ARBA" id="ARBA00022691"/>
    </source>
</evidence>
<evidence type="ECO:0000256" key="1">
    <source>
        <dbReference type="ARBA" id="ARBA00022603"/>
    </source>
</evidence>
<sequence length="473" mass="50915">MPEARETRKPQGYAGPKNPPKKPRSKASPARLAALDVVRAVRERDAFAQDVIGTRIDRSDLSSEDRAFATKLALGVVSATGTLDEIIDRALNAPSDVKPDVRDALRVSTYEIIFLGKTPHAAVDQGVELVRSFAMSASGLANAVLRKIVLMRQAFPFGDPMRDPEALARLHAFPLWLARKLIVDLGPQEALDFMRASNEQAPLFIAVNAAKTSDEALVKAFDKLDEGLDPVSVDGVSVAGCYRVLDTRALLLPEVKRMFSQGKILVTDAASQLVAASVLPERKPASLLEVGAGRATKTILLQSDATRAYGSQLVLSTLDNHAFKTRLLLERAERYGAEVAEALTGDALELDAVVGDRVFDEVFIDAPCSGLGTLRRHPEIRWRIKPADIVEFARVQLGMLQAAAPHVAPGGALAYATCTVTREENNGVVKAFLESEAGAGFKLAPVNGRSCVATRLAPGSPDAHFAVRFERIA</sequence>
<dbReference type="SUPFAM" id="SSF53335">
    <property type="entry name" value="S-adenosyl-L-methionine-dependent methyltransferases"/>
    <property type="match status" value="1"/>
</dbReference>
<keyword evidence="2 5" id="KW-0808">Transferase</keyword>
<name>A0A369MKA6_EGGLN</name>
<dbReference type="SUPFAM" id="SSF48013">
    <property type="entry name" value="NusB-like"/>
    <property type="match status" value="1"/>
</dbReference>
<dbReference type="Proteomes" id="UP000253970">
    <property type="component" value="Unassembled WGS sequence"/>
</dbReference>
<evidence type="ECO:0000313" key="9">
    <source>
        <dbReference type="Proteomes" id="UP000253970"/>
    </source>
</evidence>
<dbReference type="GO" id="GO:0008173">
    <property type="term" value="F:RNA methyltransferase activity"/>
    <property type="evidence" value="ECO:0007669"/>
    <property type="project" value="InterPro"/>
</dbReference>
<dbReference type="GO" id="GO:0003723">
    <property type="term" value="F:RNA binding"/>
    <property type="evidence" value="ECO:0007669"/>
    <property type="project" value="UniProtKB-UniRule"/>
</dbReference>
<reference evidence="8 9" key="1">
    <citation type="journal article" date="2018" name="Elife">
        <title>Discovery and characterization of a prevalent human gut bacterial enzyme sufficient for the inactivation of a family of plant toxins.</title>
        <authorList>
            <person name="Koppel N."/>
            <person name="Bisanz J.E."/>
            <person name="Pandelia M.E."/>
            <person name="Turnbaugh P.J."/>
            <person name="Balskus E.P."/>
        </authorList>
    </citation>
    <scope>NUCLEOTIDE SEQUENCE [LARGE SCALE GENOMIC DNA]</scope>
    <source>
        <strain evidence="8 9">W1 BHI 6</strain>
    </source>
</reference>
<keyword evidence="3 5" id="KW-0949">S-adenosyl-L-methionine</keyword>